<evidence type="ECO:0000256" key="1">
    <source>
        <dbReference type="SAM" id="Phobius"/>
    </source>
</evidence>
<keyword evidence="1" id="KW-0472">Membrane</keyword>
<evidence type="ECO:0000259" key="2">
    <source>
        <dbReference type="Pfam" id="PF18935"/>
    </source>
</evidence>
<organism evidence="3 4">
    <name type="scientific">Chitinophaga nivalis</name>
    <dbReference type="NCBI Taxonomy" id="2991709"/>
    <lineage>
        <taxon>Bacteria</taxon>
        <taxon>Pseudomonadati</taxon>
        <taxon>Bacteroidota</taxon>
        <taxon>Chitinophagia</taxon>
        <taxon>Chitinophagales</taxon>
        <taxon>Chitinophagaceae</taxon>
        <taxon>Chitinophaga</taxon>
    </lineage>
</organism>
<evidence type="ECO:0000313" key="4">
    <source>
        <dbReference type="Proteomes" id="UP001207742"/>
    </source>
</evidence>
<keyword evidence="1" id="KW-1133">Transmembrane helix</keyword>
<sequence>MANKAGNIVHFLRYLILAVLPLVAAGRLQAQDTLHPVVKAVADTLAQATPVPVKDTLKARAISRDTFYVANSKLPHSPRKAALYSAVIPGLGQAYNREYWKIPLIYAAIGTCTYFFIDNMKTYKEFRDAYRLKKAGIPDPNGKYNIYDPESLKYNRDTFREYMDYSVLFFILAYGLNIADATVFAHLRTFDMSNDLSIRVSPTLINNRTLGVGVNITLGGKKNNSYRYVAGR</sequence>
<dbReference type="EMBL" id="JAPDNS010000002">
    <property type="protein sequence ID" value="MCW3486562.1"/>
    <property type="molecule type" value="Genomic_DNA"/>
</dbReference>
<protein>
    <submittedName>
        <fullName evidence="3">DUF5683 domain-containing protein</fullName>
    </submittedName>
</protein>
<dbReference type="InterPro" id="IPR043738">
    <property type="entry name" value="DUF5683"/>
</dbReference>
<feature type="transmembrane region" description="Helical" evidence="1">
    <location>
        <begin position="99"/>
        <end position="117"/>
    </location>
</feature>
<keyword evidence="1" id="KW-0812">Transmembrane</keyword>
<comment type="caution">
    <text evidence="3">The sequence shown here is derived from an EMBL/GenBank/DDBJ whole genome shotgun (WGS) entry which is preliminary data.</text>
</comment>
<keyword evidence="4" id="KW-1185">Reference proteome</keyword>
<name>A0ABT3IRE9_9BACT</name>
<feature type="domain" description="DUF5683" evidence="2">
    <location>
        <begin position="75"/>
        <end position="209"/>
    </location>
</feature>
<accession>A0ABT3IRE9</accession>
<reference evidence="3 4" key="1">
    <citation type="submission" date="2022-10" db="EMBL/GenBank/DDBJ databases">
        <title>Chitinophaga nivalis PC15 sp. nov., isolated from Pyeongchang county, South Korea.</title>
        <authorList>
            <person name="Trinh H.N."/>
        </authorList>
    </citation>
    <scope>NUCLEOTIDE SEQUENCE [LARGE SCALE GENOMIC DNA]</scope>
    <source>
        <strain evidence="3 4">PC14</strain>
    </source>
</reference>
<feature type="transmembrane region" description="Helical" evidence="1">
    <location>
        <begin position="165"/>
        <end position="187"/>
    </location>
</feature>
<dbReference type="RefSeq" id="WP_264733377.1">
    <property type="nucleotide sequence ID" value="NZ_JAPDNR010000001.1"/>
</dbReference>
<gene>
    <name evidence="3" type="ORF">OL497_21855</name>
</gene>
<proteinExistence type="predicted"/>
<dbReference type="Pfam" id="PF18935">
    <property type="entry name" value="DUF5683"/>
    <property type="match status" value="1"/>
</dbReference>
<dbReference type="Proteomes" id="UP001207742">
    <property type="component" value="Unassembled WGS sequence"/>
</dbReference>
<evidence type="ECO:0000313" key="3">
    <source>
        <dbReference type="EMBL" id="MCW3486562.1"/>
    </source>
</evidence>